<dbReference type="SFLD" id="SFLDG01066">
    <property type="entry name" value="organic_radical-activating_enz"/>
    <property type="match status" value="1"/>
</dbReference>
<dbReference type="AlphaFoldDB" id="A0A100YWL0"/>
<feature type="domain" description="Radical SAM core" evidence="11">
    <location>
        <begin position="22"/>
        <end position="306"/>
    </location>
</feature>
<dbReference type="GO" id="GO:0051539">
    <property type="term" value="F:4 iron, 4 sulfur cluster binding"/>
    <property type="evidence" value="ECO:0007669"/>
    <property type="project" value="UniProtKB-KW"/>
</dbReference>
<dbReference type="InterPro" id="IPR007197">
    <property type="entry name" value="rSAM"/>
</dbReference>
<dbReference type="InterPro" id="IPR034457">
    <property type="entry name" value="Organic_radical-activating"/>
</dbReference>
<reference evidence="12 13" key="1">
    <citation type="submission" date="2015-12" db="EMBL/GenBank/DDBJ databases">
        <title>Draft Genome Sequence of Olsenella scatoligenes SK9K4T; a Producer of 3-Methylindole- (skatole) and 4-Methylphenol- (p-cresol) Isolated from Pig Feces.</title>
        <authorList>
            <person name="Li X."/>
            <person name="Borg B."/>
            <person name="Canibe N."/>
        </authorList>
    </citation>
    <scope>NUCLEOTIDE SEQUENCE [LARGE SCALE GENOMIC DNA]</scope>
    <source>
        <strain evidence="12 13">SK9K4</strain>
    </source>
</reference>
<evidence type="ECO:0000256" key="1">
    <source>
        <dbReference type="ARBA" id="ARBA00001966"/>
    </source>
</evidence>
<dbReference type="Pfam" id="PF04055">
    <property type="entry name" value="Radical_SAM"/>
    <property type="match status" value="1"/>
</dbReference>
<evidence type="ECO:0000256" key="3">
    <source>
        <dbReference type="ARBA" id="ARBA00022485"/>
    </source>
</evidence>
<evidence type="ECO:0000256" key="5">
    <source>
        <dbReference type="ARBA" id="ARBA00022723"/>
    </source>
</evidence>
<evidence type="ECO:0000256" key="8">
    <source>
        <dbReference type="ARBA" id="ARBA00023014"/>
    </source>
</evidence>
<dbReference type="InterPro" id="IPR058240">
    <property type="entry name" value="rSAM_sf"/>
</dbReference>
<keyword evidence="4" id="KW-0949">S-adenosyl-L-methionine</keyword>
<comment type="caution">
    <text evidence="12">The sequence shown here is derived from an EMBL/GenBank/DDBJ whole genome shotgun (WGS) entry which is preliminary data.</text>
</comment>
<dbReference type="InterPro" id="IPR012839">
    <property type="entry name" value="Organic_radical_activase"/>
</dbReference>
<accession>A0A100YWL0</accession>
<evidence type="ECO:0000259" key="11">
    <source>
        <dbReference type="PROSITE" id="PS51918"/>
    </source>
</evidence>
<dbReference type="InterPro" id="IPR017896">
    <property type="entry name" value="4Fe4S_Fe-S-bd"/>
</dbReference>
<dbReference type="PANTHER" id="PTHR30352">
    <property type="entry name" value="PYRUVATE FORMATE-LYASE-ACTIVATING ENZYME"/>
    <property type="match status" value="1"/>
</dbReference>
<dbReference type="Gene3D" id="3.20.20.70">
    <property type="entry name" value="Aldolase class I"/>
    <property type="match status" value="1"/>
</dbReference>
<evidence type="ECO:0000313" key="13">
    <source>
        <dbReference type="Proteomes" id="UP000054078"/>
    </source>
</evidence>
<keyword evidence="3" id="KW-0004">4Fe-4S</keyword>
<dbReference type="SUPFAM" id="SSF102114">
    <property type="entry name" value="Radical SAM enzymes"/>
    <property type="match status" value="1"/>
</dbReference>
<dbReference type="RefSeq" id="WP_059052899.1">
    <property type="nucleotide sequence ID" value="NZ_LOJF01000001.1"/>
</dbReference>
<name>A0A100YWL0_TRASO</name>
<dbReference type="PANTHER" id="PTHR30352:SF4">
    <property type="entry name" value="PYRUVATE FORMATE-LYASE 2-ACTIVATING ENZYME"/>
    <property type="match status" value="1"/>
</dbReference>
<feature type="domain" description="4Fe-4S ferredoxin-type" evidence="10">
    <location>
        <begin position="53"/>
        <end position="81"/>
    </location>
</feature>
<dbReference type="EMBL" id="LOJF01000001">
    <property type="protein sequence ID" value="KUH59032.1"/>
    <property type="molecule type" value="Genomic_DNA"/>
</dbReference>
<dbReference type="SFLD" id="SFLDG01118">
    <property type="entry name" value="activating_enzymes__group_2"/>
    <property type="match status" value="1"/>
</dbReference>
<keyword evidence="13" id="KW-1185">Reference proteome</keyword>
<dbReference type="InterPro" id="IPR001989">
    <property type="entry name" value="Radical_activat_CS"/>
</dbReference>
<dbReference type="OrthoDB" id="9782387at2"/>
<dbReference type="PROSITE" id="PS51379">
    <property type="entry name" value="4FE4S_FER_2"/>
    <property type="match status" value="2"/>
</dbReference>
<keyword evidence="7" id="KW-0408">Iron</keyword>
<evidence type="ECO:0000256" key="6">
    <source>
        <dbReference type="ARBA" id="ARBA00023002"/>
    </source>
</evidence>
<dbReference type="Proteomes" id="UP000054078">
    <property type="component" value="Unassembled WGS sequence"/>
</dbReference>
<protein>
    <recommendedName>
        <fullName evidence="14">Glycyl-radical enzyme activating protein</fullName>
    </recommendedName>
</protein>
<organism evidence="12 13">
    <name type="scientific">Tractidigestivibacter scatoligenes</name>
    <name type="common">Olsenella scatoligenes</name>
    <dbReference type="NCBI Taxonomy" id="1299998"/>
    <lineage>
        <taxon>Bacteria</taxon>
        <taxon>Bacillati</taxon>
        <taxon>Actinomycetota</taxon>
        <taxon>Coriobacteriia</taxon>
        <taxon>Coriobacteriales</taxon>
        <taxon>Atopobiaceae</taxon>
        <taxon>Tractidigestivibacter</taxon>
    </lineage>
</organism>
<dbReference type="InterPro" id="IPR013785">
    <property type="entry name" value="Aldolase_TIM"/>
</dbReference>
<evidence type="ECO:0000313" key="12">
    <source>
        <dbReference type="EMBL" id="KUH59032.1"/>
    </source>
</evidence>
<dbReference type="GO" id="GO:0016491">
    <property type="term" value="F:oxidoreductase activity"/>
    <property type="evidence" value="ECO:0007669"/>
    <property type="project" value="UniProtKB-KW"/>
</dbReference>
<evidence type="ECO:0000256" key="9">
    <source>
        <dbReference type="ARBA" id="ARBA00047365"/>
    </source>
</evidence>
<dbReference type="SUPFAM" id="SSF54862">
    <property type="entry name" value="4Fe-4S ferredoxins"/>
    <property type="match status" value="1"/>
</dbReference>
<keyword evidence="6" id="KW-0560">Oxidoreductase</keyword>
<dbReference type="PROSITE" id="PS00198">
    <property type="entry name" value="4FE4S_FER_1"/>
    <property type="match status" value="1"/>
</dbReference>
<evidence type="ECO:0000259" key="10">
    <source>
        <dbReference type="PROSITE" id="PS51379"/>
    </source>
</evidence>
<dbReference type="PROSITE" id="PS51918">
    <property type="entry name" value="RADICAL_SAM"/>
    <property type="match status" value="1"/>
</dbReference>
<comment type="catalytic activity">
    <reaction evidence="9">
        <text>glycyl-[protein] + reduced [flavodoxin] + S-adenosyl-L-methionine = glycin-2-yl radical-[protein] + semiquinone [flavodoxin] + 5'-deoxyadenosine + L-methionine + H(+)</text>
        <dbReference type="Rhea" id="RHEA:61976"/>
        <dbReference type="Rhea" id="RHEA-COMP:10622"/>
        <dbReference type="Rhea" id="RHEA-COMP:14480"/>
        <dbReference type="Rhea" id="RHEA-COMP:15993"/>
        <dbReference type="Rhea" id="RHEA-COMP:15994"/>
        <dbReference type="ChEBI" id="CHEBI:15378"/>
        <dbReference type="ChEBI" id="CHEBI:17319"/>
        <dbReference type="ChEBI" id="CHEBI:29947"/>
        <dbReference type="ChEBI" id="CHEBI:32722"/>
        <dbReference type="ChEBI" id="CHEBI:57618"/>
        <dbReference type="ChEBI" id="CHEBI:57844"/>
        <dbReference type="ChEBI" id="CHEBI:59789"/>
        <dbReference type="ChEBI" id="CHEBI:140311"/>
    </reaction>
</comment>
<dbReference type="InterPro" id="IPR040074">
    <property type="entry name" value="BssD/PflA/YjjW"/>
</dbReference>
<feature type="domain" description="4Fe-4S ferredoxin-type" evidence="10">
    <location>
        <begin position="82"/>
        <end position="111"/>
    </location>
</feature>
<comment type="similarity">
    <text evidence="2">Belongs to the organic radical-activating enzymes family.</text>
</comment>
<evidence type="ECO:0000256" key="2">
    <source>
        <dbReference type="ARBA" id="ARBA00009777"/>
    </source>
</evidence>
<dbReference type="InterPro" id="IPR017900">
    <property type="entry name" value="4Fe4S_Fe_S_CS"/>
</dbReference>
<dbReference type="Gene3D" id="3.30.70.20">
    <property type="match status" value="1"/>
</dbReference>
<evidence type="ECO:0008006" key="14">
    <source>
        <dbReference type="Google" id="ProtNLM"/>
    </source>
</evidence>
<evidence type="ECO:0000256" key="4">
    <source>
        <dbReference type="ARBA" id="ARBA00022691"/>
    </source>
</evidence>
<keyword evidence="5" id="KW-0479">Metal-binding</keyword>
<dbReference type="STRING" id="1299998.AUL39_01470"/>
<dbReference type="PIRSF" id="PIRSF000371">
    <property type="entry name" value="PFL_act_enz"/>
    <property type="match status" value="1"/>
</dbReference>
<keyword evidence="8" id="KW-0411">Iron-sulfur</keyword>
<dbReference type="SFLD" id="SFLDS00029">
    <property type="entry name" value="Radical_SAM"/>
    <property type="match status" value="1"/>
</dbReference>
<gene>
    <name evidence="12" type="ORF">AUL39_01470</name>
</gene>
<evidence type="ECO:0000256" key="7">
    <source>
        <dbReference type="ARBA" id="ARBA00023004"/>
    </source>
</evidence>
<sequence>MSAPFDPNLVGQVFNIQRYSTKDGPGVRTTVFLKGCPMHCFWCQNPESQSIKPVLFYKQDSCTSCGRCVGVCKQEANRFKDGHLVLDRSLCVACGACVEACPNKARTLEGKPMTVQDVMDVVVRDRRLYKNSGGGMTVSGGACEMQANFTVNLLAAAHDENIRTAVEIEGFYPWSVTGRIVELCDFVYFDLKNMDSEAHKRGTGAPNETILENARRIVETGTPVIFRTPLIPTFNDDRDSIKAIILFVRDELGLDPMEHLELLPYNNLGENKYDKMDFKGFHPRFARQSDEHLEDLETLKRNLSLHQSA</sequence>
<dbReference type="GO" id="GO:0046872">
    <property type="term" value="F:metal ion binding"/>
    <property type="evidence" value="ECO:0007669"/>
    <property type="project" value="UniProtKB-KW"/>
</dbReference>
<dbReference type="NCBIfam" id="TIGR02494">
    <property type="entry name" value="PFLE_PFLC"/>
    <property type="match status" value="1"/>
</dbReference>
<comment type="cofactor">
    <cofactor evidence="1">
        <name>[4Fe-4S] cluster</name>
        <dbReference type="ChEBI" id="CHEBI:49883"/>
    </cofactor>
</comment>
<proteinExistence type="inferred from homology"/>
<dbReference type="PROSITE" id="PS01087">
    <property type="entry name" value="RADICAL_ACTIVATING"/>
    <property type="match status" value="1"/>
</dbReference>